<organism evidence="3 4">
    <name type="scientific">Xanthomonas sacchari</name>
    <dbReference type="NCBI Taxonomy" id="56458"/>
    <lineage>
        <taxon>Bacteria</taxon>
        <taxon>Pseudomonadati</taxon>
        <taxon>Pseudomonadota</taxon>
        <taxon>Gammaproteobacteria</taxon>
        <taxon>Lysobacterales</taxon>
        <taxon>Lysobacteraceae</taxon>
        <taxon>Xanthomonas</taxon>
    </lineage>
</organism>
<evidence type="ECO:0000313" key="3">
    <source>
        <dbReference type="EMBL" id="MCW0399308.1"/>
    </source>
</evidence>
<feature type="region of interest" description="Disordered" evidence="1">
    <location>
        <begin position="220"/>
        <end position="240"/>
    </location>
</feature>
<evidence type="ECO:0000256" key="1">
    <source>
        <dbReference type="SAM" id="MobiDB-lite"/>
    </source>
</evidence>
<evidence type="ECO:0008006" key="5">
    <source>
        <dbReference type="Google" id="ProtNLM"/>
    </source>
</evidence>
<proteinExistence type="predicted"/>
<dbReference type="Pfam" id="PF09676">
    <property type="entry name" value="TraV"/>
    <property type="match status" value="1"/>
</dbReference>
<dbReference type="EMBL" id="JANFWR010000010">
    <property type="protein sequence ID" value="MCW0399308.1"/>
    <property type="molecule type" value="Genomic_DNA"/>
</dbReference>
<keyword evidence="2" id="KW-0732">Signal</keyword>
<dbReference type="Proteomes" id="UP001320843">
    <property type="component" value="Unassembled WGS sequence"/>
</dbReference>
<evidence type="ECO:0000313" key="4">
    <source>
        <dbReference type="Proteomes" id="UP001320843"/>
    </source>
</evidence>
<gene>
    <name evidence="3" type="ORF">NB700_001864</name>
</gene>
<evidence type="ECO:0000256" key="2">
    <source>
        <dbReference type="SAM" id="SignalP"/>
    </source>
</evidence>
<name>A0ABT3DV07_9XANT</name>
<comment type="caution">
    <text evidence="3">The sequence shown here is derived from an EMBL/GenBank/DDBJ whole genome shotgun (WGS) entry which is preliminary data.</text>
</comment>
<accession>A0ABT3DV07</accession>
<dbReference type="RefSeq" id="WP_267122717.1">
    <property type="nucleotide sequence ID" value="NZ_JANFWR010000010.1"/>
</dbReference>
<protein>
    <recommendedName>
        <fullName evidence="5">Type IV conjugative transfer system protein TraV</fullName>
    </recommendedName>
</protein>
<dbReference type="InterPro" id="IPR014118">
    <property type="entry name" value="T4SS_TraV"/>
</dbReference>
<feature type="compositionally biased region" description="Polar residues" evidence="1">
    <location>
        <begin position="55"/>
        <end position="68"/>
    </location>
</feature>
<reference evidence="3 4" key="1">
    <citation type="submission" date="2022-06" db="EMBL/GenBank/DDBJ databases">
        <title>Dynamics of rice microbiomes reveals core vertical transmitted seed endophytes.</title>
        <authorList>
            <person name="Liao K."/>
            <person name="Zhang X."/>
        </authorList>
    </citation>
    <scope>NUCLEOTIDE SEQUENCE [LARGE SCALE GENOMIC DNA]</scope>
    <source>
        <strain evidence="3 4">YT10-10-1</strain>
    </source>
</reference>
<feature type="compositionally biased region" description="Polar residues" evidence="1">
    <location>
        <begin position="224"/>
        <end position="240"/>
    </location>
</feature>
<sequence>MHIQNLTHRAWQLALTAGLLLALGGCASIGHDKFACPAPDGFTCMNPVEVYEATNGNSGVDEISGSNSKKSRKAGTKSNAPTAILIPAATPVGPTTSVAVGPDRCCKPVLAGIQMGRNDSLSLAPPSAPIAPTRASADAVNRAGHTSRTEIPLGDAYREPAKIMRIYVAPWQDEEGDLHMGGHIYTEVEPRKWRIGQRAAMESQNNFSLLKGNVEAQSDEVASDLTNQGTTANASKNPQL</sequence>
<feature type="signal peptide" evidence="2">
    <location>
        <begin position="1"/>
        <end position="27"/>
    </location>
</feature>
<keyword evidence="4" id="KW-1185">Reference proteome</keyword>
<feature type="region of interest" description="Disordered" evidence="1">
    <location>
        <begin position="55"/>
        <end position="79"/>
    </location>
</feature>
<feature type="chain" id="PRO_5045131625" description="Type IV conjugative transfer system protein TraV" evidence="2">
    <location>
        <begin position="28"/>
        <end position="240"/>
    </location>
</feature>